<name>A0ABU3MKJ9_9PROT</name>
<gene>
    <name evidence="1" type="ORF">RQ831_18425</name>
</gene>
<comment type="caution">
    <text evidence="1">The sequence shown here is derived from an EMBL/GenBank/DDBJ whole genome shotgun (WGS) entry which is preliminary data.</text>
</comment>
<sequence>MTPHTPSGQQAVEPWRVVQTTMAENAGDDNASRVARNILHALRNAGFTVSRTATPTAPSTDALRYAESIAIHLHANHYADVPHWEPLTGDLIGLLTQIDNMTVGLVRSPTAPSTAAGEMAFVCGCGWDGSYADMNETVEGMTCPKCRLGRNLDCAAALATPPAQEGTGNG</sequence>
<dbReference type="RefSeq" id="WP_314284095.1">
    <property type="nucleotide sequence ID" value="NZ_JAVVDO010000041.1"/>
</dbReference>
<protein>
    <submittedName>
        <fullName evidence="1">Uncharacterized protein</fullName>
    </submittedName>
</protein>
<keyword evidence="2" id="KW-1185">Reference proteome</keyword>
<proteinExistence type="predicted"/>
<dbReference type="EMBL" id="JAVVDO010000041">
    <property type="protein sequence ID" value="MDT8333033.1"/>
    <property type="molecule type" value="Genomic_DNA"/>
</dbReference>
<reference evidence="1 2" key="1">
    <citation type="journal article" date="2019" name="Microb. Pathog.">
        <title>Comparison of VITEK 2, MALDI-TOF MS, 16S rRNA gene sequencing, and whole-genome sequencing for identification of Roseomonas mucosa.</title>
        <authorList>
            <person name="Rudolph W.W."/>
            <person name="Gunzer F."/>
            <person name="Trauth M."/>
            <person name="Bunk B."/>
            <person name="Bigge R."/>
            <person name="Schrottner P."/>
        </authorList>
    </citation>
    <scope>NUCLEOTIDE SEQUENCE [LARGE SCALE GENOMIC DNA]</scope>
    <source>
        <strain evidence="1 2">DSM 103800</strain>
    </source>
</reference>
<accession>A0ABU3MKJ9</accession>
<evidence type="ECO:0000313" key="1">
    <source>
        <dbReference type="EMBL" id="MDT8333033.1"/>
    </source>
</evidence>
<evidence type="ECO:0000313" key="2">
    <source>
        <dbReference type="Proteomes" id="UP001258945"/>
    </source>
</evidence>
<dbReference type="Proteomes" id="UP001258945">
    <property type="component" value="Unassembled WGS sequence"/>
</dbReference>
<organism evidence="1 2">
    <name type="scientific">Roseomonas gilardii</name>
    <dbReference type="NCBI Taxonomy" id="257708"/>
    <lineage>
        <taxon>Bacteria</taxon>
        <taxon>Pseudomonadati</taxon>
        <taxon>Pseudomonadota</taxon>
        <taxon>Alphaproteobacteria</taxon>
        <taxon>Acetobacterales</taxon>
        <taxon>Roseomonadaceae</taxon>
        <taxon>Roseomonas</taxon>
    </lineage>
</organism>